<comment type="caution">
    <text evidence="8">The sequence shown here is derived from an EMBL/GenBank/DDBJ whole genome shotgun (WGS) entry which is preliminary data.</text>
</comment>
<dbReference type="CDD" id="cd01004">
    <property type="entry name" value="PBP2_MidA_like"/>
    <property type="match status" value="1"/>
</dbReference>
<dbReference type="PANTHER" id="PTHR35936">
    <property type="entry name" value="MEMBRANE-BOUND LYTIC MUREIN TRANSGLYCOSYLASE F"/>
    <property type="match status" value="1"/>
</dbReference>
<evidence type="ECO:0000256" key="6">
    <source>
        <dbReference type="SAM" id="SignalP"/>
    </source>
</evidence>
<evidence type="ECO:0000259" key="7">
    <source>
        <dbReference type="SMART" id="SM00062"/>
    </source>
</evidence>
<dbReference type="EMBL" id="JBHSGF010000007">
    <property type="protein sequence ID" value="MFC4555829.1"/>
    <property type="molecule type" value="Genomic_DNA"/>
</dbReference>
<organism evidence="8 9">
    <name type="scientific">Georgenia faecalis</name>
    <dbReference type="NCBI Taxonomy" id="2483799"/>
    <lineage>
        <taxon>Bacteria</taxon>
        <taxon>Bacillati</taxon>
        <taxon>Actinomycetota</taxon>
        <taxon>Actinomycetes</taxon>
        <taxon>Micrococcales</taxon>
        <taxon>Bogoriellaceae</taxon>
        <taxon>Georgenia</taxon>
    </lineage>
</organism>
<comment type="subcellular location">
    <subcellularLocation>
        <location evidence="1">Cell envelope</location>
    </subcellularLocation>
</comment>
<dbReference type="InterPro" id="IPR018313">
    <property type="entry name" value="SBP_3_CS"/>
</dbReference>
<dbReference type="SMART" id="SM00062">
    <property type="entry name" value="PBPb"/>
    <property type="match status" value="1"/>
</dbReference>
<protein>
    <submittedName>
        <fullName evidence="8">ABC transporter substrate-binding protein</fullName>
    </submittedName>
</protein>
<reference evidence="9" key="1">
    <citation type="journal article" date="2019" name="Int. J. Syst. Evol. Microbiol.">
        <title>The Global Catalogue of Microorganisms (GCM) 10K type strain sequencing project: providing services to taxonomists for standard genome sequencing and annotation.</title>
        <authorList>
            <consortium name="The Broad Institute Genomics Platform"/>
            <consortium name="The Broad Institute Genome Sequencing Center for Infectious Disease"/>
            <person name="Wu L."/>
            <person name="Ma J."/>
        </authorList>
    </citation>
    <scope>NUCLEOTIDE SEQUENCE [LARGE SCALE GENOMIC DNA]</scope>
    <source>
        <strain evidence="9">JCM 3369</strain>
    </source>
</reference>
<evidence type="ECO:0000256" key="2">
    <source>
        <dbReference type="ARBA" id="ARBA00010333"/>
    </source>
</evidence>
<name>A0ABV9DDF3_9MICO</name>
<gene>
    <name evidence="8" type="ORF">ACFO3F_11275</name>
</gene>
<dbReference type="PROSITE" id="PS51257">
    <property type="entry name" value="PROKAR_LIPOPROTEIN"/>
    <property type="match status" value="1"/>
</dbReference>
<dbReference type="PANTHER" id="PTHR35936:SF17">
    <property type="entry name" value="ARGININE-BINDING EXTRACELLULAR PROTEIN ARTP"/>
    <property type="match status" value="1"/>
</dbReference>
<evidence type="ECO:0000313" key="8">
    <source>
        <dbReference type="EMBL" id="MFC4555829.1"/>
    </source>
</evidence>
<dbReference type="RefSeq" id="WP_122824264.1">
    <property type="nucleotide sequence ID" value="NZ_CP033325.1"/>
</dbReference>
<evidence type="ECO:0000256" key="4">
    <source>
        <dbReference type="RuleBase" id="RU003744"/>
    </source>
</evidence>
<accession>A0ABV9DDF3</accession>
<keyword evidence="3 6" id="KW-0732">Signal</keyword>
<dbReference type="InterPro" id="IPR001638">
    <property type="entry name" value="Solute-binding_3/MltF_N"/>
</dbReference>
<evidence type="ECO:0000256" key="5">
    <source>
        <dbReference type="SAM" id="MobiDB-lite"/>
    </source>
</evidence>
<evidence type="ECO:0000256" key="1">
    <source>
        <dbReference type="ARBA" id="ARBA00004196"/>
    </source>
</evidence>
<evidence type="ECO:0000256" key="3">
    <source>
        <dbReference type="ARBA" id="ARBA00022729"/>
    </source>
</evidence>
<dbReference type="Proteomes" id="UP001595955">
    <property type="component" value="Unassembled WGS sequence"/>
</dbReference>
<evidence type="ECO:0000313" key="9">
    <source>
        <dbReference type="Proteomes" id="UP001595955"/>
    </source>
</evidence>
<dbReference type="SUPFAM" id="SSF53850">
    <property type="entry name" value="Periplasmic binding protein-like II"/>
    <property type="match status" value="1"/>
</dbReference>
<feature type="chain" id="PRO_5047303612" evidence="6">
    <location>
        <begin position="19"/>
        <end position="316"/>
    </location>
</feature>
<comment type="similarity">
    <text evidence="2 4">Belongs to the bacterial solute-binding protein 3 family.</text>
</comment>
<keyword evidence="9" id="KW-1185">Reference proteome</keyword>
<dbReference type="Pfam" id="PF00497">
    <property type="entry name" value="SBP_bac_3"/>
    <property type="match status" value="1"/>
</dbReference>
<sequence length="316" mass="32388">MRRLPALAVLAAAGLALTACTDASQNPPSDDATGTTSTDGATTGASGEPEVDLSGIEKVDEIAAMLPAAVAEDGTLDVGVNLTYAPAEFVGGADGQTPVGYDIDLAEAIALVLGLDVEIHHAEFASIIPAIGSRYDIGLSSFTITPERLEQVNMISNFEAGSAYAVAAGNPADVDPENICGTRLGVQTGTYQDELTTDMVAECEAAGETLEVLRYSSQSDVTTNLVGGRIDVMYADSPVIAYAISQTDGQAEQLGEVFDSAPQGIAVSADDAELTEAVQAAVQHLMDSGEYPALLEAWGNDSGALTTAELNPAVEG</sequence>
<feature type="domain" description="Solute-binding protein family 3/N-terminal" evidence="7">
    <location>
        <begin position="75"/>
        <end position="302"/>
    </location>
</feature>
<proteinExistence type="inferred from homology"/>
<feature type="signal peptide" evidence="6">
    <location>
        <begin position="1"/>
        <end position="18"/>
    </location>
</feature>
<dbReference type="Gene3D" id="3.40.190.10">
    <property type="entry name" value="Periplasmic binding protein-like II"/>
    <property type="match status" value="2"/>
</dbReference>
<feature type="region of interest" description="Disordered" evidence="5">
    <location>
        <begin position="22"/>
        <end position="52"/>
    </location>
</feature>
<feature type="compositionally biased region" description="Low complexity" evidence="5">
    <location>
        <begin position="29"/>
        <end position="47"/>
    </location>
</feature>
<dbReference type="PROSITE" id="PS01039">
    <property type="entry name" value="SBP_BACTERIAL_3"/>
    <property type="match status" value="1"/>
</dbReference>